<dbReference type="InterPro" id="IPR006680">
    <property type="entry name" value="Amidohydro-rel"/>
</dbReference>
<dbReference type="InterPro" id="IPR052350">
    <property type="entry name" value="Metallo-dep_Lactonases"/>
</dbReference>
<dbReference type="AlphaFoldDB" id="A0A8J6CAR2"/>
<dbReference type="Pfam" id="PF04909">
    <property type="entry name" value="Amidohydro_2"/>
    <property type="match status" value="1"/>
</dbReference>
<dbReference type="EMBL" id="JAGTXO010000005">
    <property type="protein sequence ID" value="KAG8467917.1"/>
    <property type="molecule type" value="Genomic_DNA"/>
</dbReference>
<keyword evidence="4" id="KW-1185">Reference proteome</keyword>
<organism evidence="3 4">
    <name type="scientific">Diacronema lutheri</name>
    <name type="common">Unicellular marine alga</name>
    <name type="synonym">Monochrysis lutheri</name>
    <dbReference type="NCBI Taxonomy" id="2081491"/>
    <lineage>
        <taxon>Eukaryota</taxon>
        <taxon>Haptista</taxon>
        <taxon>Haptophyta</taxon>
        <taxon>Pavlovophyceae</taxon>
        <taxon>Pavlovales</taxon>
        <taxon>Pavlovaceae</taxon>
        <taxon>Diacronema</taxon>
    </lineage>
</organism>
<dbReference type="InterPro" id="IPR032466">
    <property type="entry name" value="Metal_Hydrolase"/>
</dbReference>
<comment type="similarity">
    <text evidence="1">Belongs to the metallo-dependent hydrolases superfamily.</text>
</comment>
<evidence type="ECO:0000313" key="4">
    <source>
        <dbReference type="Proteomes" id="UP000751190"/>
    </source>
</evidence>
<dbReference type="OrthoDB" id="2135488at2759"/>
<name>A0A8J6CAR2_DIALT</name>
<evidence type="ECO:0000259" key="2">
    <source>
        <dbReference type="Pfam" id="PF04909"/>
    </source>
</evidence>
<evidence type="ECO:0000256" key="1">
    <source>
        <dbReference type="ARBA" id="ARBA00038310"/>
    </source>
</evidence>
<sequence length="321" mass="34547">MHGARALGGAAARQLVPAVVDPHVHYWRPSTHAWLKAVIPGGDAHDTPYGRFAPVAGAYTPAMHAAHLAGFAPLAKSVYIQANMHATTGVAVAETAYMQGLADATGHPHGIIAWAPLDAPDEAARVLDQHGTFPNFRGVRFMLDFHPTRADLCQSAHGRYMSDGAFERGVREVEARGHLFELQVCAVQLAEAAAFVARFPTLQVVLNHAGFPLRGEFDGWRAGLAKLAANPNVACKVGGLGAYDDGFAKDEARPHVLACLELFGAERCMFSSNLPVDIVDWPLGTPADRWRTYFEIAAEAGMSHEQLCALFCGNAERIYSV</sequence>
<dbReference type="Gene3D" id="3.20.20.140">
    <property type="entry name" value="Metal-dependent hydrolases"/>
    <property type="match status" value="1"/>
</dbReference>
<dbReference type="SUPFAM" id="SSF51556">
    <property type="entry name" value="Metallo-dependent hydrolases"/>
    <property type="match status" value="1"/>
</dbReference>
<protein>
    <recommendedName>
        <fullName evidence="2">Amidohydrolase-related domain-containing protein</fullName>
    </recommendedName>
</protein>
<dbReference type="PANTHER" id="PTHR43569">
    <property type="entry name" value="AMIDOHYDROLASE"/>
    <property type="match status" value="1"/>
</dbReference>
<dbReference type="Proteomes" id="UP000751190">
    <property type="component" value="Unassembled WGS sequence"/>
</dbReference>
<dbReference type="GO" id="GO:0016787">
    <property type="term" value="F:hydrolase activity"/>
    <property type="evidence" value="ECO:0007669"/>
    <property type="project" value="InterPro"/>
</dbReference>
<proteinExistence type="inferred from homology"/>
<dbReference type="PANTHER" id="PTHR43569:SF1">
    <property type="entry name" value="BLL3371 PROTEIN"/>
    <property type="match status" value="1"/>
</dbReference>
<reference evidence="3" key="1">
    <citation type="submission" date="2021-05" db="EMBL/GenBank/DDBJ databases">
        <title>The genome of the haptophyte Pavlova lutheri (Diacronema luteri, Pavlovales) - a model for lipid biosynthesis in eukaryotic algae.</title>
        <authorList>
            <person name="Hulatt C.J."/>
            <person name="Posewitz M.C."/>
        </authorList>
    </citation>
    <scope>NUCLEOTIDE SEQUENCE</scope>
    <source>
        <strain evidence="3">NIVA-4/92</strain>
    </source>
</reference>
<feature type="domain" description="Amidohydrolase-related" evidence="2">
    <location>
        <begin position="20"/>
        <end position="319"/>
    </location>
</feature>
<accession>A0A8J6CAR2</accession>
<gene>
    <name evidence="3" type="ORF">KFE25_006969</name>
</gene>
<dbReference type="OMA" id="WHDNAMR"/>
<evidence type="ECO:0000313" key="3">
    <source>
        <dbReference type="EMBL" id="KAG8467917.1"/>
    </source>
</evidence>
<comment type="caution">
    <text evidence="3">The sequence shown here is derived from an EMBL/GenBank/DDBJ whole genome shotgun (WGS) entry which is preliminary data.</text>
</comment>